<dbReference type="OrthoDB" id="8963429at2759"/>
<name>A0A9Q1BT19_HOLLE</name>
<proteinExistence type="predicted"/>
<dbReference type="SUPFAM" id="SSF82771">
    <property type="entry name" value="GIY-YIG endonuclease"/>
    <property type="match status" value="1"/>
</dbReference>
<comment type="caution">
    <text evidence="1">The sequence shown here is derived from an EMBL/GenBank/DDBJ whole genome shotgun (WGS) entry which is preliminary data.</text>
</comment>
<dbReference type="Proteomes" id="UP001152320">
    <property type="component" value="Chromosome 12"/>
</dbReference>
<organism evidence="1 2">
    <name type="scientific">Holothuria leucospilota</name>
    <name type="common">Black long sea cucumber</name>
    <name type="synonym">Mertensiothuria leucospilota</name>
    <dbReference type="NCBI Taxonomy" id="206669"/>
    <lineage>
        <taxon>Eukaryota</taxon>
        <taxon>Metazoa</taxon>
        <taxon>Echinodermata</taxon>
        <taxon>Eleutherozoa</taxon>
        <taxon>Echinozoa</taxon>
        <taxon>Holothuroidea</taxon>
        <taxon>Aspidochirotacea</taxon>
        <taxon>Aspidochirotida</taxon>
        <taxon>Holothuriidae</taxon>
        <taxon>Holothuria</taxon>
    </lineage>
</organism>
<dbReference type="EMBL" id="JAIZAY010000012">
    <property type="protein sequence ID" value="KAJ8032153.1"/>
    <property type="molecule type" value="Genomic_DNA"/>
</dbReference>
<evidence type="ECO:0008006" key="3">
    <source>
        <dbReference type="Google" id="ProtNLM"/>
    </source>
</evidence>
<evidence type="ECO:0000313" key="2">
    <source>
        <dbReference type="Proteomes" id="UP001152320"/>
    </source>
</evidence>
<dbReference type="InterPro" id="IPR035901">
    <property type="entry name" value="GIY-YIG_endonuc_sf"/>
</dbReference>
<sequence>MFGYRLTVNLLPIGPNQHFTRTSKNVVYILVCGRCNGLYVGETKRRLADRVTEHLRSIKQSFQGYQVAKYVHFPSLCSVKDLVVTAVIMCRGSENRLVMKFGTLSPHGLNVRMDLF</sequence>
<accession>A0A9Q1BT19</accession>
<keyword evidence="2" id="KW-1185">Reference proteome</keyword>
<dbReference type="AlphaFoldDB" id="A0A9Q1BT19"/>
<reference evidence="1" key="1">
    <citation type="submission" date="2021-10" db="EMBL/GenBank/DDBJ databases">
        <title>Tropical sea cucumber genome reveals ecological adaptation and Cuvierian tubules defense mechanism.</title>
        <authorList>
            <person name="Chen T."/>
        </authorList>
    </citation>
    <scope>NUCLEOTIDE SEQUENCE</scope>
    <source>
        <strain evidence="1">Nanhai2018</strain>
        <tissue evidence="1">Muscle</tissue>
    </source>
</reference>
<protein>
    <recommendedName>
        <fullName evidence="3">GIY-YIG domain-containing protein</fullName>
    </recommendedName>
</protein>
<evidence type="ECO:0000313" key="1">
    <source>
        <dbReference type="EMBL" id="KAJ8032153.1"/>
    </source>
</evidence>
<gene>
    <name evidence="1" type="ORF">HOLleu_25595</name>
</gene>